<dbReference type="Gene3D" id="3.90.180.10">
    <property type="entry name" value="Medium-chain alcohol dehydrogenases, catalytic domain"/>
    <property type="match status" value="1"/>
</dbReference>
<dbReference type="NCBIfam" id="TIGR02823">
    <property type="entry name" value="oxido_YhdH"/>
    <property type="match status" value="1"/>
</dbReference>
<dbReference type="EMBL" id="CAKLPX010000001">
    <property type="protein sequence ID" value="CAH0990078.1"/>
    <property type="molecule type" value="Genomic_DNA"/>
</dbReference>
<dbReference type="GO" id="GO:0043957">
    <property type="term" value="F:acryloyl-CoA reductase (NADPH) activity"/>
    <property type="evidence" value="ECO:0007669"/>
    <property type="project" value="UniProtKB-EC"/>
</dbReference>
<dbReference type="Gene3D" id="3.40.50.720">
    <property type="entry name" value="NAD(P)-binding Rossmann-like Domain"/>
    <property type="match status" value="1"/>
</dbReference>
<gene>
    <name evidence="2" type="primary">acuI</name>
    <name evidence="2" type="ORF">SIN8267_00161</name>
</gene>
<organism evidence="2 3">
    <name type="scientific">Sinobacterium norvegicum</name>
    <dbReference type="NCBI Taxonomy" id="1641715"/>
    <lineage>
        <taxon>Bacteria</taxon>
        <taxon>Pseudomonadati</taxon>
        <taxon>Pseudomonadota</taxon>
        <taxon>Gammaproteobacteria</taxon>
        <taxon>Cellvibrionales</taxon>
        <taxon>Spongiibacteraceae</taxon>
        <taxon>Sinobacterium</taxon>
    </lineage>
</organism>
<keyword evidence="3" id="KW-1185">Reference proteome</keyword>
<dbReference type="Pfam" id="PF08240">
    <property type="entry name" value="ADH_N"/>
    <property type="match status" value="1"/>
</dbReference>
<dbReference type="InterPro" id="IPR051397">
    <property type="entry name" value="Zn-ADH-like_protein"/>
</dbReference>
<keyword evidence="2" id="KW-0560">Oxidoreductase</keyword>
<dbReference type="EC" id="1.3.1.84" evidence="2"/>
<dbReference type="InterPro" id="IPR013149">
    <property type="entry name" value="ADH-like_C"/>
</dbReference>
<evidence type="ECO:0000313" key="2">
    <source>
        <dbReference type="EMBL" id="CAH0990078.1"/>
    </source>
</evidence>
<evidence type="ECO:0000313" key="3">
    <source>
        <dbReference type="Proteomes" id="UP000838100"/>
    </source>
</evidence>
<dbReference type="InterPro" id="IPR014188">
    <property type="entry name" value="Acrylyl-CoA_reductase_AcuI"/>
</dbReference>
<dbReference type="InterPro" id="IPR011032">
    <property type="entry name" value="GroES-like_sf"/>
</dbReference>
<dbReference type="PANTHER" id="PTHR43677:SF1">
    <property type="entry name" value="ACRYLYL-COA REDUCTASE ACUI-RELATED"/>
    <property type="match status" value="1"/>
</dbReference>
<dbReference type="SUPFAM" id="SSF50129">
    <property type="entry name" value="GroES-like"/>
    <property type="match status" value="1"/>
</dbReference>
<dbReference type="SUPFAM" id="SSF51735">
    <property type="entry name" value="NAD(P)-binding Rossmann-fold domains"/>
    <property type="match status" value="1"/>
</dbReference>
<evidence type="ECO:0000259" key="1">
    <source>
        <dbReference type="SMART" id="SM00829"/>
    </source>
</evidence>
<dbReference type="InterPro" id="IPR013154">
    <property type="entry name" value="ADH-like_N"/>
</dbReference>
<proteinExistence type="predicted"/>
<dbReference type="RefSeq" id="WP_237442772.1">
    <property type="nucleotide sequence ID" value="NZ_CAKLPX010000001.1"/>
</dbReference>
<protein>
    <submittedName>
        <fullName evidence="2">Acrylyl-CoA reductase AcuI</fullName>
        <ecNumber evidence="2">1.3.1.84</ecNumber>
    </submittedName>
</protein>
<sequence length="329" mass="34255">MTTYRALQTVKTDHGFTTDMIELPALEAGDGELVVAVEYSSVNYKDGLSAAGNPGVTRQFPHVPGIDAVGRVLQSNDDGFAVAERVLVTGYDLGMNTDGGLAEQLKIPASWALKLPADLSALNAMALGTAGLTAYLCLDRLERAGLQKGASIIVSGAGGGVGSVAVALASSRGYRVTASSGKAEQGEWLTALGAAEVIDRSELSEENKRPMLKPRWDAGIDCVGGFTLANMVKQITYGGHVSACGLAQSADLPLTVLPFILNGVGLLGVDSVELPLSAKQAAWQALSQIDDQLGLEKLFKVISLEQSVDALSEVLTGSVLGRTVVDVNR</sequence>
<dbReference type="InterPro" id="IPR020843">
    <property type="entry name" value="ER"/>
</dbReference>
<dbReference type="PANTHER" id="PTHR43677">
    <property type="entry name" value="SHORT-CHAIN DEHYDROGENASE/REDUCTASE"/>
    <property type="match status" value="1"/>
</dbReference>
<feature type="domain" description="Enoyl reductase (ER)" evidence="1">
    <location>
        <begin position="5"/>
        <end position="325"/>
    </location>
</feature>
<dbReference type="Proteomes" id="UP000838100">
    <property type="component" value="Unassembled WGS sequence"/>
</dbReference>
<accession>A0ABM9AA68</accession>
<comment type="caution">
    <text evidence="2">The sequence shown here is derived from an EMBL/GenBank/DDBJ whole genome shotgun (WGS) entry which is preliminary data.</text>
</comment>
<dbReference type="InterPro" id="IPR036291">
    <property type="entry name" value="NAD(P)-bd_dom_sf"/>
</dbReference>
<name>A0ABM9AA68_9GAMM</name>
<reference evidence="2" key="1">
    <citation type="submission" date="2021-12" db="EMBL/GenBank/DDBJ databases">
        <authorList>
            <person name="Rodrigo-Torres L."/>
            <person name="Arahal R. D."/>
            <person name="Lucena T."/>
        </authorList>
    </citation>
    <scope>NUCLEOTIDE SEQUENCE</scope>
    <source>
        <strain evidence="2">CECT 8267</strain>
    </source>
</reference>
<dbReference type="Pfam" id="PF00107">
    <property type="entry name" value="ADH_zinc_N"/>
    <property type="match status" value="1"/>
</dbReference>
<dbReference type="CDD" id="cd05280">
    <property type="entry name" value="MDR_yhdh_yhfp"/>
    <property type="match status" value="1"/>
</dbReference>
<dbReference type="SMART" id="SM00829">
    <property type="entry name" value="PKS_ER"/>
    <property type="match status" value="1"/>
</dbReference>